<dbReference type="EMBL" id="BGPR01016836">
    <property type="protein sequence ID" value="GBN74297.1"/>
    <property type="molecule type" value="Genomic_DNA"/>
</dbReference>
<evidence type="ECO:0000313" key="1">
    <source>
        <dbReference type="EMBL" id="GBN74297.1"/>
    </source>
</evidence>
<name>A0A4Y2REW4_ARAVE</name>
<dbReference type="Proteomes" id="UP000499080">
    <property type="component" value="Unassembled WGS sequence"/>
</dbReference>
<dbReference type="AlphaFoldDB" id="A0A4Y2REW4"/>
<reference evidence="1 2" key="1">
    <citation type="journal article" date="2019" name="Sci. Rep.">
        <title>Orb-weaving spider Araneus ventricosus genome elucidates the spidroin gene catalogue.</title>
        <authorList>
            <person name="Kono N."/>
            <person name="Nakamura H."/>
            <person name="Ohtoshi R."/>
            <person name="Moran D.A.P."/>
            <person name="Shinohara A."/>
            <person name="Yoshida Y."/>
            <person name="Fujiwara M."/>
            <person name="Mori M."/>
            <person name="Tomita M."/>
            <person name="Arakawa K."/>
        </authorList>
    </citation>
    <scope>NUCLEOTIDE SEQUENCE [LARGE SCALE GENOMIC DNA]</scope>
</reference>
<evidence type="ECO:0000313" key="2">
    <source>
        <dbReference type="Proteomes" id="UP000499080"/>
    </source>
</evidence>
<dbReference type="OrthoDB" id="6460236at2759"/>
<keyword evidence="2" id="KW-1185">Reference proteome</keyword>
<comment type="caution">
    <text evidence="1">The sequence shown here is derived from an EMBL/GenBank/DDBJ whole genome shotgun (WGS) entry which is preliminary data.</text>
</comment>
<proteinExistence type="predicted"/>
<organism evidence="1 2">
    <name type="scientific">Araneus ventricosus</name>
    <name type="common">Orbweaver spider</name>
    <name type="synonym">Epeira ventricosa</name>
    <dbReference type="NCBI Taxonomy" id="182803"/>
    <lineage>
        <taxon>Eukaryota</taxon>
        <taxon>Metazoa</taxon>
        <taxon>Ecdysozoa</taxon>
        <taxon>Arthropoda</taxon>
        <taxon>Chelicerata</taxon>
        <taxon>Arachnida</taxon>
        <taxon>Araneae</taxon>
        <taxon>Araneomorphae</taxon>
        <taxon>Entelegynae</taxon>
        <taxon>Araneoidea</taxon>
        <taxon>Araneidae</taxon>
        <taxon>Araneus</taxon>
    </lineage>
</organism>
<accession>A0A4Y2REW4</accession>
<gene>
    <name evidence="1" type="ORF">AVEN_249439_1</name>
</gene>
<sequence length="97" mass="11272">MSTVQHQARLAVSGSTKPTVESHFRLEYRNCRSPSKNSIRSWYEKFKGTGDMYHKKGTGRPWVSDEDVKRMKKTFIPELLIQALNGFLPWRPTISML</sequence>
<protein>
    <submittedName>
        <fullName evidence="1">Uncharacterized protein</fullName>
    </submittedName>
</protein>